<dbReference type="InterPro" id="IPR052158">
    <property type="entry name" value="INH-QAR"/>
</dbReference>
<feature type="signal peptide" evidence="2">
    <location>
        <begin position="1"/>
        <end position="19"/>
    </location>
</feature>
<evidence type="ECO:0000259" key="3">
    <source>
        <dbReference type="Pfam" id="PF01965"/>
    </source>
</evidence>
<feature type="region of interest" description="Disordered" evidence="1">
    <location>
        <begin position="44"/>
        <end position="86"/>
    </location>
</feature>
<evidence type="ECO:0000313" key="4">
    <source>
        <dbReference type="EMBL" id="KAL0470970.1"/>
    </source>
</evidence>
<feature type="region of interest" description="Disordered" evidence="1">
    <location>
        <begin position="119"/>
        <end position="148"/>
    </location>
</feature>
<keyword evidence="2" id="KW-0732">Signal</keyword>
<dbReference type="EMBL" id="JAVLET010000004">
    <property type="protein sequence ID" value="KAL0470970.1"/>
    <property type="molecule type" value="Genomic_DNA"/>
</dbReference>
<sequence length="412" mass="45430">MRRFELVVSLCVTNCLLEGTDMHEDGGSSVVRWGCQVYRSSGDCREQEKTYKHHSLPSSAPRNQQQPSTIPPPQTPTTTTTSTDNFPTAKMRLSILTTIVTLLHHHLTTAAILPHHKSNPELLKSLPKPNPKPGTNPFPTPANNINSNSTTYYPTPKTYALLLFPTFEILDANGPIEILQFVGHFHPIRLLIFSLQAPYSSGLAPVLTAPSLASSPINNPLNSSFYPTFNPTHPIPTTDQQWEEMREVLESVDVLMVPGGDGVYSPDLEEKGRELDFLRRMVGEFGIGGKQKGPGGNRNKYLVTVCIGAAVAARAGVLDGRRATTNKMVWDEVTALGEKVKWVSPARWVVDGNIWTSSGVTAGLDLTFEFVRQMYPDGVDMANLIAGAIEHEPVMDWRYDPFAERFGVPPQN</sequence>
<organism evidence="4 5">
    <name type="scientific">Neurospora intermedia</name>
    <dbReference type="NCBI Taxonomy" id="5142"/>
    <lineage>
        <taxon>Eukaryota</taxon>
        <taxon>Fungi</taxon>
        <taxon>Dikarya</taxon>
        <taxon>Ascomycota</taxon>
        <taxon>Pezizomycotina</taxon>
        <taxon>Sordariomycetes</taxon>
        <taxon>Sordariomycetidae</taxon>
        <taxon>Sordariales</taxon>
        <taxon>Sordariaceae</taxon>
        <taxon>Neurospora</taxon>
    </lineage>
</organism>
<dbReference type="InterPro" id="IPR002818">
    <property type="entry name" value="DJ-1/PfpI"/>
</dbReference>
<dbReference type="Pfam" id="PF01965">
    <property type="entry name" value="DJ-1_PfpI"/>
    <property type="match status" value="1"/>
</dbReference>
<feature type="chain" id="PRO_5046111864" evidence="2">
    <location>
        <begin position="20"/>
        <end position="412"/>
    </location>
</feature>
<dbReference type="Proteomes" id="UP001451303">
    <property type="component" value="Unassembled WGS sequence"/>
</dbReference>
<evidence type="ECO:0000256" key="2">
    <source>
        <dbReference type="SAM" id="SignalP"/>
    </source>
</evidence>
<dbReference type="InterPro" id="IPR029062">
    <property type="entry name" value="Class_I_gatase-like"/>
</dbReference>
<dbReference type="SUPFAM" id="SSF52317">
    <property type="entry name" value="Class I glutamine amidotransferase-like"/>
    <property type="match status" value="1"/>
</dbReference>
<keyword evidence="5" id="KW-1185">Reference proteome</keyword>
<feature type="domain" description="DJ-1/PfpI" evidence="3">
    <location>
        <begin position="251"/>
        <end position="372"/>
    </location>
</feature>
<evidence type="ECO:0000256" key="1">
    <source>
        <dbReference type="SAM" id="MobiDB-lite"/>
    </source>
</evidence>
<dbReference type="CDD" id="cd03139">
    <property type="entry name" value="GATase1_PfpI_2"/>
    <property type="match status" value="1"/>
</dbReference>
<dbReference type="PANTHER" id="PTHR43130">
    <property type="entry name" value="ARAC-FAMILY TRANSCRIPTIONAL REGULATOR"/>
    <property type="match status" value="1"/>
</dbReference>
<evidence type="ECO:0000313" key="5">
    <source>
        <dbReference type="Proteomes" id="UP001451303"/>
    </source>
</evidence>
<feature type="compositionally biased region" description="Pro residues" evidence="1">
    <location>
        <begin position="128"/>
        <end position="140"/>
    </location>
</feature>
<dbReference type="Gene3D" id="3.40.50.880">
    <property type="match status" value="1"/>
</dbReference>
<proteinExistence type="predicted"/>
<dbReference type="PANTHER" id="PTHR43130:SF15">
    <property type="entry name" value="THIJ_PFPI FAMILY PROTEIN (AFU_ORTHOLOGUE AFUA_5G14240)"/>
    <property type="match status" value="1"/>
</dbReference>
<name>A0ABR3DE77_NEUIN</name>
<accession>A0ABR3DE77</accession>
<protein>
    <submittedName>
        <fullName evidence="4">Class I glutamine amidotransferase-like protein</fullName>
    </submittedName>
</protein>
<reference evidence="4 5" key="1">
    <citation type="submission" date="2023-09" db="EMBL/GenBank/DDBJ databases">
        <title>Multi-omics analysis of a traditional fermented food reveals byproduct-associated fungal strains for waste-to-food upcycling.</title>
        <authorList>
            <consortium name="Lawrence Berkeley National Laboratory"/>
            <person name="Rekdal V.M."/>
            <person name="Villalobos-Escobedo J.M."/>
            <person name="Rodriguez-Valeron N."/>
            <person name="Garcia M.O."/>
            <person name="Vasquez D.P."/>
            <person name="Damayanti I."/>
            <person name="Sorensen P.M."/>
            <person name="Baidoo E.E."/>
            <person name="De Carvalho A.C."/>
            <person name="Riley R."/>
            <person name="Lipzen A."/>
            <person name="He G."/>
            <person name="Yan M."/>
            <person name="Haridas S."/>
            <person name="Daum C."/>
            <person name="Yoshinaga Y."/>
            <person name="Ng V."/>
            <person name="Grigoriev I.V."/>
            <person name="Munk R."/>
            <person name="Nuraida L."/>
            <person name="Wijaya C.H."/>
            <person name="Morales P.-C."/>
            <person name="Keasling J.D."/>
        </authorList>
    </citation>
    <scope>NUCLEOTIDE SEQUENCE [LARGE SCALE GENOMIC DNA]</scope>
    <source>
        <strain evidence="4 5">FGSC 2613</strain>
    </source>
</reference>
<gene>
    <name evidence="4" type="ORF">QR685DRAFT_270077</name>
</gene>
<comment type="caution">
    <text evidence="4">The sequence shown here is derived from an EMBL/GenBank/DDBJ whole genome shotgun (WGS) entry which is preliminary data.</text>
</comment>